<proteinExistence type="inferred from homology"/>
<name>A0A4S4EGT8_CAMSN</name>
<comment type="similarity">
    <text evidence="1">Belongs to the eukaryotic-type primase small subunit family.</text>
</comment>
<dbReference type="InterPro" id="IPR002755">
    <property type="entry name" value="DNA_primase_S"/>
</dbReference>
<accession>A0A4S4EGT8</accession>
<dbReference type="Gene3D" id="3.90.920.10">
    <property type="entry name" value="DNA primase, PRIM domain"/>
    <property type="match status" value="1"/>
</dbReference>
<dbReference type="Proteomes" id="UP000306102">
    <property type="component" value="Unassembled WGS sequence"/>
</dbReference>
<sequence>MENFVDLNIAEESTSNNAQPSIPYNTPLNILLFNIEGAAHPNLLQHYMHLHSYGRFNLAIITNTKNKESEAQFLSKIMGYSNTKTMNPPPSSMERMTGGFGAYGTKLKSHVKYSQENICTGGINMTLDSTTVAAEVSIVGFVMGKQEGKMPHIIEKLHVWNTCIEFIDFSPSLEFQESDFGNAQGLRRCVEEIVFSYTYPRLDMEVSKHMNHLLKAPFCIHPKTGHVCVPIDPNHCEEFNPATVPTLSEVLSGSMLSTSFSFRYPFTPSLPIPSLELKGSKLRI</sequence>
<keyword evidence="3" id="KW-1185">Reference proteome</keyword>
<dbReference type="STRING" id="542762.A0A4S4EGT8"/>
<reference evidence="2 3" key="1">
    <citation type="journal article" date="2018" name="Proc. Natl. Acad. Sci. U.S.A.">
        <title>Draft genome sequence of Camellia sinensis var. sinensis provides insights into the evolution of the tea genome and tea quality.</title>
        <authorList>
            <person name="Wei C."/>
            <person name="Yang H."/>
            <person name="Wang S."/>
            <person name="Zhao J."/>
            <person name="Liu C."/>
            <person name="Gao L."/>
            <person name="Xia E."/>
            <person name="Lu Y."/>
            <person name="Tai Y."/>
            <person name="She G."/>
            <person name="Sun J."/>
            <person name="Cao H."/>
            <person name="Tong W."/>
            <person name="Gao Q."/>
            <person name="Li Y."/>
            <person name="Deng W."/>
            <person name="Jiang X."/>
            <person name="Wang W."/>
            <person name="Chen Q."/>
            <person name="Zhang S."/>
            <person name="Li H."/>
            <person name="Wu J."/>
            <person name="Wang P."/>
            <person name="Li P."/>
            <person name="Shi C."/>
            <person name="Zheng F."/>
            <person name="Jian J."/>
            <person name="Huang B."/>
            <person name="Shan D."/>
            <person name="Shi M."/>
            <person name="Fang C."/>
            <person name="Yue Y."/>
            <person name="Li F."/>
            <person name="Li D."/>
            <person name="Wei S."/>
            <person name="Han B."/>
            <person name="Jiang C."/>
            <person name="Yin Y."/>
            <person name="Xia T."/>
            <person name="Zhang Z."/>
            <person name="Bennetzen J.L."/>
            <person name="Zhao S."/>
            <person name="Wan X."/>
        </authorList>
    </citation>
    <scope>NUCLEOTIDE SEQUENCE [LARGE SCALE GENOMIC DNA]</scope>
    <source>
        <strain evidence="3">cv. Shuchazao</strain>
        <tissue evidence="2">Leaf</tissue>
    </source>
</reference>
<evidence type="ECO:0000256" key="1">
    <source>
        <dbReference type="ARBA" id="ARBA00009762"/>
    </source>
</evidence>
<evidence type="ECO:0000313" key="3">
    <source>
        <dbReference type="Proteomes" id="UP000306102"/>
    </source>
</evidence>
<evidence type="ECO:0000313" key="2">
    <source>
        <dbReference type="EMBL" id="THG15679.1"/>
    </source>
</evidence>
<protein>
    <submittedName>
        <fullName evidence="2">Uncharacterized protein</fullName>
    </submittedName>
</protein>
<dbReference type="PANTHER" id="PTHR10536">
    <property type="entry name" value="DNA PRIMASE SMALL SUBUNIT"/>
    <property type="match status" value="1"/>
</dbReference>
<gene>
    <name evidence="2" type="ORF">TEA_021636</name>
</gene>
<dbReference type="AlphaFoldDB" id="A0A4S4EGT8"/>
<organism evidence="2 3">
    <name type="scientific">Camellia sinensis var. sinensis</name>
    <name type="common">China tea</name>
    <dbReference type="NCBI Taxonomy" id="542762"/>
    <lineage>
        <taxon>Eukaryota</taxon>
        <taxon>Viridiplantae</taxon>
        <taxon>Streptophyta</taxon>
        <taxon>Embryophyta</taxon>
        <taxon>Tracheophyta</taxon>
        <taxon>Spermatophyta</taxon>
        <taxon>Magnoliopsida</taxon>
        <taxon>eudicotyledons</taxon>
        <taxon>Gunneridae</taxon>
        <taxon>Pentapetalae</taxon>
        <taxon>asterids</taxon>
        <taxon>Ericales</taxon>
        <taxon>Theaceae</taxon>
        <taxon>Camellia</taxon>
    </lineage>
</organism>
<dbReference type="GO" id="GO:0006269">
    <property type="term" value="P:DNA replication, synthesis of primer"/>
    <property type="evidence" value="ECO:0007669"/>
    <property type="project" value="InterPro"/>
</dbReference>
<comment type="caution">
    <text evidence="2">The sequence shown here is derived from an EMBL/GenBank/DDBJ whole genome shotgun (WGS) entry which is preliminary data.</text>
</comment>
<dbReference type="SUPFAM" id="SSF56747">
    <property type="entry name" value="Prim-pol domain"/>
    <property type="match status" value="1"/>
</dbReference>
<dbReference type="EMBL" id="SDRB02004579">
    <property type="protein sequence ID" value="THG15679.1"/>
    <property type="molecule type" value="Genomic_DNA"/>
</dbReference>
<dbReference type="GO" id="GO:0003899">
    <property type="term" value="F:DNA-directed RNA polymerase activity"/>
    <property type="evidence" value="ECO:0007669"/>
    <property type="project" value="InterPro"/>
</dbReference>
<dbReference type="Pfam" id="PF01896">
    <property type="entry name" value="DNA_primase_S"/>
    <property type="match status" value="1"/>
</dbReference>